<comment type="catalytic activity">
    <reaction evidence="2 18">
        <text>(6R)-NADPHX = (6S)-NADPHX</text>
        <dbReference type="Rhea" id="RHEA:32227"/>
        <dbReference type="ChEBI" id="CHEBI:64076"/>
        <dbReference type="ChEBI" id="CHEBI:64077"/>
        <dbReference type="EC" id="5.1.99.6"/>
    </reaction>
</comment>
<keyword evidence="8 17" id="KW-0521">NADP</keyword>
<evidence type="ECO:0000256" key="11">
    <source>
        <dbReference type="ARBA" id="ARBA00023235"/>
    </source>
</evidence>
<comment type="similarity">
    <text evidence="3 18">In the N-terminal section; belongs to the NnrE/AIBP family.</text>
</comment>
<evidence type="ECO:0000256" key="10">
    <source>
        <dbReference type="ARBA" id="ARBA00023027"/>
    </source>
</evidence>
<comment type="function">
    <text evidence="14 18">Bifunctional enzyme that catalyzes the epimerization of the S- and R-forms of NAD(P)HX and the dehydration of the S-form of NAD(P)HX at the expense of ADP, which is converted to AMP. This allows the repair of both epimers of NAD(P)HX, a damaged form of NAD(P)H that is a result of enzymatic or heat-dependent hydration.</text>
</comment>
<evidence type="ECO:0000256" key="5">
    <source>
        <dbReference type="ARBA" id="ARBA00022723"/>
    </source>
</evidence>
<evidence type="ECO:0000259" key="21">
    <source>
        <dbReference type="PROSITE" id="PS51385"/>
    </source>
</evidence>
<dbReference type="InterPro" id="IPR036652">
    <property type="entry name" value="YjeF_N_dom_sf"/>
</dbReference>
<dbReference type="SUPFAM" id="SSF64153">
    <property type="entry name" value="YjeF N-terminal domain-like"/>
    <property type="match status" value="1"/>
</dbReference>
<evidence type="ECO:0000256" key="13">
    <source>
        <dbReference type="ARBA" id="ARBA00023268"/>
    </source>
</evidence>
<organism evidence="22 23">
    <name type="scientific">Dermacoccus barathri</name>
    <dbReference type="NCBI Taxonomy" id="322601"/>
    <lineage>
        <taxon>Bacteria</taxon>
        <taxon>Bacillati</taxon>
        <taxon>Actinomycetota</taxon>
        <taxon>Actinomycetes</taxon>
        <taxon>Micrococcales</taxon>
        <taxon>Dermacoccaceae</taxon>
        <taxon>Dermacoccus</taxon>
    </lineage>
</organism>
<keyword evidence="10 17" id="KW-0520">NAD</keyword>
<evidence type="ECO:0000256" key="8">
    <source>
        <dbReference type="ARBA" id="ARBA00022857"/>
    </source>
</evidence>
<keyword evidence="7 17" id="KW-0067">ATP-binding</keyword>
<keyword evidence="23" id="KW-1185">Reference proteome</keyword>
<name>A0ABN2B6T1_9MICO</name>
<comment type="cofactor">
    <cofactor evidence="18">
        <name>K(+)</name>
        <dbReference type="ChEBI" id="CHEBI:29103"/>
    </cofactor>
    <text evidence="18">Binds 1 potassium ion per subunit.</text>
</comment>
<comment type="similarity">
    <text evidence="17">Belongs to the NnrD/CARKD family.</text>
</comment>
<evidence type="ECO:0000256" key="4">
    <source>
        <dbReference type="ARBA" id="ARBA00009524"/>
    </source>
</evidence>
<dbReference type="HAMAP" id="MF_01965">
    <property type="entry name" value="NADHX_dehydratase"/>
    <property type="match status" value="1"/>
</dbReference>
<evidence type="ECO:0000256" key="3">
    <source>
        <dbReference type="ARBA" id="ARBA00006001"/>
    </source>
</evidence>
<keyword evidence="9 18" id="KW-0630">Potassium</keyword>
<proteinExistence type="inferred from homology"/>
<dbReference type="InterPro" id="IPR004443">
    <property type="entry name" value="YjeF_N_dom"/>
</dbReference>
<evidence type="ECO:0000256" key="7">
    <source>
        <dbReference type="ARBA" id="ARBA00022840"/>
    </source>
</evidence>
<dbReference type="Pfam" id="PF03853">
    <property type="entry name" value="YjeF_N"/>
    <property type="match status" value="1"/>
</dbReference>
<comment type="function">
    <text evidence="17">Catalyzes the dehydration of the S-form of NAD(P)HX at the expense of ADP, which is converted to AMP. Together with NAD(P)HX epimerase, which catalyzes the epimerization of the S- and R-forms, the enzyme allows the repair of both epimers of NAD(P)HX, a damaged form of NAD(P)H that is a result of enzymatic or heat-dependent hydration.</text>
</comment>
<protein>
    <recommendedName>
        <fullName evidence="17">ADP-dependent (S)-NAD(P)H-hydrate dehydratase</fullName>
        <ecNumber evidence="17">4.2.1.136</ecNumber>
    </recommendedName>
    <alternativeName>
        <fullName evidence="17">ADP-dependent NAD(P)HX dehydratase</fullName>
    </alternativeName>
</protein>
<evidence type="ECO:0000256" key="19">
    <source>
        <dbReference type="SAM" id="MobiDB-lite"/>
    </source>
</evidence>
<dbReference type="EC" id="4.2.1.136" evidence="17"/>
<comment type="catalytic activity">
    <reaction evidence="15 17 18">
        <text>(6S)-NADHX + ADP = AMP + phosphate + NADH + H(+)</text>
        <dbReference type="Rhea" id="RHEA:32223"/>
        <dbReference type="ChEBI" id="CHEBI:15378"/>
        <dbReference type="ChEBI" id="CHEBI:43474"/>
        <dbReference type="ChEBI" id="CHEBI:57945"/>
        <dbReference type="ChEBI" id="CHEBI:64074"/>
        <dbReference type="ChEBI" id="CHEBI:456215"/>
        <dbReference type="ChEBI" id="CHEBI:456216"/>
        <dbReference type="EC" id="4.2.1.136"/>
    </reaction>
</comment>
<evidence type="ECO:0000256" key="18">
    <source>
        <dbReference type="PIRNR" id="PIRNR017184"/>
    </source>
</evidence>
<dbReference type="PROSITE" id="PS51385">
    <property type="entry name" value="YJEF_N"/>
    <property type="match status" value="1"/>
</dbReference>
<dbReference type="InterPro" id="IPR029056">
    <property type="entry name" value="Ribokinase-like"/>
</dbReference>
<dbReference type="InterPro" id="IPR030677">
    <property type="entry name" value="Nnr"/>
</dbReference>
<comment type="catalytic activity">
    <reaction evidence="16 17 18">
        <text>(6S)-NADPHX + ADP = AMP + phosphate + NADPH + H(+)</text>
        <dbReference type="Rhea" id="RHEA:32235"/>
        <dbReference type="ChEBI" id="CHEBI:15378"/>
        <dbReference type="ChEBI" id="CHEBI:43474"/>
        <dbReference type="ChEBI" id="CHEBI:57783"/>
        <dbReference type="ChEBI" id="CHEBI:64076"/>
        <dbReference type="ChEBI" id="CHEBI:456215"/>
        <dbReference type="ChEBI" id="CHEBI:456216"/>
        <dbReference type="EC" id="4.2.1.136"/>
    </reaction>
</comment>
<comment type="similarity">
    <text evidence="4 18">In the C-terminal section; belongs to the NnrD/CARKD family.</text>
</comment>
<evidence type="ECO:0000256" key="12">
    <source>
        <dbReference type="ARBA" id="ARBA00023239"/>
    </source>
</evidence>
<evidence type="ECO:0000256" key="9">
    <source>
        <dbReference type="ARBA" id="ARBA00022958"/>
    </source>
</evidence>
<sequence>MADDDLRQENNPASTPDGSGRLSPNDGGRCDDSAGEVQDADGAAAAWRDDLDGGIRAAWSVDAVRAAEKATGDDFTNGALMQRAARGLADIVSREVVELERRGVTSPRVVVLVGPGNNGGDALYAARDLAVDGIECLALLVADKAHVDGVAAARAAGVDVARYESASHSGAEPEGGGRENAHALAHADLVVDGILGIGADPGRASTWQELADLIPIQAFVVAVDCPTPGFRADITVTFGGPKTSLMLAPAANGRIEVADIGVHLPLGEREAMRLSGTDLAHLWPVPGPRDHKYTRGVVGLATGSDAFPGAAVLGAVAAVTAGAGMVRYVGPRRAQDAVTAAAPEVVHGSGRVQAWVVGSGIDGPSEREHESDRYDSAMAALRSGEPVVIDAGALTWFEPGVRPEGAQTVITPHAGELATLLQSRDIDVERSTVEADPVTWARRAANETGATVLLKGGVTVIASPGEGPVTIENRAPHWLATAGTGDVLAALLGVLLAAGLEPRSAAALAAYTHGRAAHLANPDGPVRALDVATSLGRVVSELVAEQRRVHEERRAGRFPR</sequence>
<dbReference type="Gene3D" id="3.40.1190.20">
    <property type="match status" value="1"/>
</dbReference>
<feature type="binding site" evidence="17">
    <location>
        <position position="486"/>
    </location>
    <ligand>
        <name>(6S)-NADPHX</name>
        <dbReference type="ChEBI" id="CHEBI:64076"/>
    </ligand>
</feature>
<dbReference type="SUPFAM" id="SSF53613">
    <property type="entry name" value="Ribokinase-like"/>
    <property type="match status" value="1"/>
</dbReference>
<dbReference type="PANTHER" id="PTHR12592:SF0">
    <property type="entry name" value="ATP-DEPENDENT (S)-NAD(P)H-HYDRATE DEHYDRATASE"/>
    <property type="match status" value="1"/>
</dbReference>
<dbReference type="PIRSF" id="PIRSF017184">
    <property type="entry name" value="Nnr"/>
    <property type="match status" value="1"/>
</dbReference>
<feature type="binding site" evidence="17">
    <location>
        <position position="485"/>
    </location>
    <ligand>
        <name>AMP</name>
        <dbReference type="ChEBI" id="CHEBI:456215"/>
    </ligand>
</feature>
<evidence type="ECO:0000256" key="1">
    <source>
        <dbReference type="ARBA" id="ARBA00000013"/>
    </source>
</evidence>
<evidence type="ECO:0000313" key="23">
    <source>
        <dbReference type="Proteomes" id="UP001501288"/>
    </source>
</evidence>
<evidence type="ECO:0000256" key="16">
    <source>
        <dbReference type="ARBA" id="ARBA00049209"/>
    </source>
</evidence>
<feature type="region of interest" description="Disordered" evidence="19">
    <location>
        <begin position="1"/>
        <end position="41"/>
    </location>
</feature>
<reference evidence="22 23" key="1">
    <citation type="journal article" date="2019" name="Int. J. Syst. Evol. Microbiol.">
        <title>The Global Catalogue of Microorganisms (GCM) 10K type strain sequencing project: providing services to taxonomists for standard genome sequencing and annotation.</title>
        <authorList>
            <consortium name="The Broad Institute Genomics Platform"/>
            <consortium name="The Broad Institute Genome Sequencing Center for Infectious Disease"/>
            <person name="Wu L."/>
            <person name="Ma J."/>
        </authorList>
    </citation>
    <scope>NUCLEOTIDE SEQUENCE [LARGE SCALE GENOMIC DNA]</scope>
    <source>
        <strain evidence="22 23">JCM 14588</strain>
    </source>
</reference>
<feature type="domain" description="YjeF N-terminal" evidence="21">
    <location>
        <begin position="64"/>
        <end position="268"/>
    </location>
</feature>
<dbReference type="EMBL" id="BAAANV010000015">
    <property type="protein sequence ID" value="GAA1534142.1"/>
    <property type="molecule type" value="Genomic_DNA"/>
</dbReference>
<dbReference type="PROSITE" id="PS51383">
    <property type="entry name" value="YJEF_C_3"/>
    <property type="match status" value="1"/>
</dbReference>
<evidence type="ECO:0000256" key="14">
    <source>
        <dbReference type="ARBA" id="ARBA00025153"/>
    </source>
</evidence>
<evidence type="ECO:0000256" key="2">
    <source>
        <dbReference type="ARBA" id="ARBA00000909"/>
    </source>
</evidence>
<accession>A0ABN2B6T1</accession>
<feature type="binding site" evidence="17">
    <location>
        <position position="413"/>
    </location>
    <ligand>
        <name>(6S)-NADPHX</name>
        <dbReference type="ChEBI" id="CHEBI:64076"/>
    </ligand>
</feature>
<keyword evidence="13" id="KW-0511">Multifunctional enzyme</keyword>
<feature type="binding site" evidence="17">
    <location>
        <position position="360"/>
    </location>
    <ligand>
        <name>(6S)-NADPHX</name>
        <dbReference type="ChEBI" id="CHEBI:64076"/>
    </ligand>
</feature>
<comment type="caution">
    <text evidence="22">The sequence shown here is derived from an EMBL/GenBank/DDBJ whole genome shotgun (WGS) entry which is preliminary data.</text>
</comment>
<feature type="binding site" evidence="17">
    <location>
        <position position="310"/>
    </location>
    <ligand>
        <name>(6S)-NADPHX</name>
        <dbReference type="ChEBI" id="CHEBI:64076"/>
    </ligand>
</feature>
<dbReference type="RefSeq" id="WP_346029619.1">
    <property type="nucleotide sequence ID" value="NZ_BAAANV010000015.1"/>
</dbReference>
<evidence type="ECO:0000259" key="20">
    <source>
        <dbReference type="PROSITE" id="PS51383"/>
    </source>
</evidence>
<evidence type="ECO:0000256" key="17">
    <source>
        <dbReference type="HAMAP-Rule" id="MF_01965"/>
    </source>
</evidence>
<evidence type="ECO:0000256" key="6">
    <source>
        <dbReference type="ARBA" id="ARBA00022741"/>
    </source>
</evidence>
<comment type="subunit">
    <text evidence="17">Homotetramer.</text>
</comment>
<dbReference type="PANTHER" id="PTHR12592">
    <property type="entry name" value="ATP-DEPENDENT (S)-NAD(P)H-HYDRATE DEHYDRATASE FAMILY MEMBER"/>
    <property type="match status" value="1"/>
</dbReference>
<evidence type="ECO:0000313" key="22">
    <source>
        <dbReference type="EMBL" id="GAA1534142.1"/>
    </source>
</evidence>
<comment type="catalytic activity">
    <reaction evidence="1 18">
        <text>(6R)-NADHX = (6S)-NADHX</text>
        <dbReference type="Rhea" id="RHEA:32215"/>
        <dbReference type="ChEBI" id="CHEBI:64074"/>
        <dbReference type="ChEBI" id="CHEBI:64075"/>
        <dbReference type="EC" id="5.1.99.6"/>
    </reaction>
</comment>
<evidence type="ECO:0000256" key="15">
    <source>
        <dbReference type="ARBA" id="ARBA00048238"/>
    </source>
</evidence>
<dbReference type="CDD" id="cd01171">
    <property type="entry name" value="YXKO-related"/>
    <property type="match status" value="1"/>
</dbReference>
<dbReference type="Proteomes" id="UP001501288">
    <property type="component" value="Unassembled WGS sequence"/>
</dbReference>
<dbReference type="Gene3D" id="3.40.50.10260">
    <property type="entry name" value="YjeF N-terminal domain"/>
    <property type="match status" value="1"/>
</dbReference>
<keyword evidence="12 17" id="KW-0456">Lyase</keyword>
<keyword evidence="6 17" id="KW-0547">Nucleotide-binding</keyword>
<comment type="cofactor">
    <cofactor evidence="17">
        <name>Mg(2+)</name>
        <dbReference type="ChEBI" id="CHEBI:18420"/>
    </cofactor>
</comment>
<feature type="domain" description="YjeF C-terminal" evidence="20">
    <location>
        <begin position="275"/>
        <end position="542"/>
    </location>
</feature>
<dbReference type="Pfam" id="PF01256">
    <property type="entry name" value="Carb_kinase"/>
    <property type="match status" value="1"/>
</dbReference>
<feature type="binding site" evidence="17">
    <location>
        <begin position="455"/>
        <end position="459"/>
    </location>
    <ligand>
        <name>AMP</name>
        <dbReference type="ChEBI" id="CHEBI:456215"/>
    </ligand>
</feature>
<dbReference type="InterPro" id="IPR000631">
    <property type="entry name" value="CARKD"/>
</dbReference>
<keyword evidence="11 18" id="KW-0413">Isomerase</keyword>
<keyword evidence="5 18" id="KW-0479">Metal-binding</keyword>
<gene>
    <name evidence="17" type="primary">nnrD</name>
    <name evidence="22" type="ORF">GCM10009762_05560</name>
</gene>